<reference evidence="2" key="2">
    <citation type="journal article" date="2015" name="Fish Shellfish Immunol.">
        <title>Early steps in the European eel (Anguilla anguilla)-Vibrio vulnificus interaction in the gills: Role of the RtxA13 toxin.</title>
        <authorList>
            <person name="Callol A."/>
            <person name="Pajuelo D."/>
            <person name="Ebbesson L."/>
            <person name="Teles M."/>
            <person name="MacKenzie S."/>
            <person name="Amaro C."/>
        </authorList>
    </citation>
    <scope>NUCLEOTIDE SEQUENCE</scope>
</reference>
<keyword evidence="1" id="KW-0472">Membrane</keyword>
<feature type="transmembrane region" description="Helical" evidence="1">
    <location>
        <begin position="21"/>
        <end position="44"/>
    </location>
</feature>
<reference evidence="2" key="1">
    <citation type="submission" date="2014-11" db="EMBL/GenBank/DDBJ databases">
        <authorList>
            <person name="Amaro Gonzalez C."/>
        </authorList>
    </citation>
    <scope>NUCLEOTIDE SEQUENCE</scope>
</reference>
<evidence type="ECO:0000313" key="2">
    <source>
        <dbReference type="EMBL" id="JAH07907.1"/>
    </source>
</evidence>
<evidence type="ECO:0000256" key="1">
    <source>
        <dbReference type="SAM" id="Phobius"/>
    </source>
</evidence>
<keyword evidence="1" id="KW-0812">Transmembrane</keyword>
<dbReference type="EMBL" id="GBXM01100670">
    <property type="protein sequence ID" value="JAH07907.1"/>
    <property type="molecule type" value="Transcribed_RNA"/>
</dbReference>
<dbReference type="AlphaFoldDB" id="A0A0E9PUF8"/>
<sequence length="46" mass="5181">MSRETLQGPKFSYQDSCCSSLVKLLFTSLAATLNIYNSLLAFNIQY</sequence>
<name>A0A0E9PUF8_ANGAN</name>
<protein>
    <submittedName>
        <fullName evidence="2">Uncharacterized protein</fullName>
    </submittedName>
</protein>
<organism evidence="2">
    <name type="scientific">Anguilla anguilla</name>
    <name type="common">European freshwater eel</name>
    <name type="synonym">Muraena anguilla</name>
    <dbReference type="NCBI Taxonomy" id="7936"/>
    <lineage>
        <taxon>Eukaryota</taxon>
        <taxon>Metazoa</taxon>
        <taxon>Chordata</taxon>
        <taxon>Craniata</taxon>
        <taxon>Vertebrata</taxon>
        <taxon>Euteleostomi</taxon>
        <taxon>Actinopterygii</taxon>
        <taxon>Neopterygii</taxon>
        <taxon>Teleostei</taxon>
        <taxon>Anguilliformes</taxon>
        <taxon>Anguillidae</taxon>
        <taxon>Anguilla</taxon>
    </lineage>
</organism>
<accession>A0A0E9PUF8</accession>
<proteinExistence type="predicted"/>
<keyword evidence="1" id="KW-1133">Transmembrane helix</keyword>